<evidence type="ECO:0000256" key="8">
    <source>
        <dbReference type="RuleBase" id="RU004417"/>
    </source>
</evidence>
<feature type="binding site" evidence="6">
    <location>
        <position position="95"/>
    </location>
    <ligand>
        <name>substrate</name>
    </ligand>
</feature>
<evidence type="ECO:0000313" key="10">
    <source>
        <dbReference type="EMBL" id="SMP66640.1"/>
    </source>
</evidence>
<dbReference type="InterPro" id="IPR036291">
    <property type="entry name" value="NAD(P)-bd_dom_sf"/>
</dbReference>
<feature type="domain" description="Glutamate/phenylalanine/leucine/valine/L-tryptophan dehydrogenase C-terminal" evidence="9">
    <location>
        <begin position="184"/>
        <end position="417"/>
    </location>
</feature>
<keyword evidence="6" id="KW-0547">Nucleotide-binding</keyword>
<dbReference type="Gene3D" id="3.40.50.720">
    <property type="entry name" value="NAD(P)-binding Rossmann-like Domain"/>
    <property type="match status" value="1"/>
</dbReference>
<name>A0AA45WZ60_9CLOT</name>
<dbReference type="InterPro" id="IPR006096">
    <property type="entry name" value="Glu/Leu/Phe/Val/Trp_DH_C"/>
</dbReference>
<dbReference type="InterPro" id="IPR033922">
    <property type="entry name" value="NAD_bind_Glu_DH"/>
</dbReference>
<evidence type="ECO:0000259" key="9">
    <source>
        <dbReference type="SMART" id="SM00839"/>
    </source>
</evidence>
<dbReference type="PIRSF" id="PIRSF000185">
    <property type="entry name" value="Glu_DH"/>
    <property type="match status" value="1"/>
</dbReference>
<dbReference type="GO" id="GO:0000166">
    <property type="term" value="F:nucleotide binding"/>
    <property type="evidence" value="ECO:0007669"/>
    <property type="project" value="UniProtKB-KW"/>
</dbReference>
<dbReference type="InterPro" id="IPR014362">
    <property type="entry name" value="Glu_DH"/>
</dbReference>
<dbReference type="PANTHER" id="PTHR11606">
    <property type="entry name" value="GLUTAMATE DEHYDROGENASE"/>
    <property type="match status" value="1"/>
</dbReference>
<dbReference type="FunFam" id="3.40.50.10860:FF:000003">
    <property type="entry name" value="Glutamate dehydrogenase"/>
    <property type="match status" value="1"/>
</dbReference>
<dbReference type="GO" id="GO:0006538">
    <property type="term" value="P:L-glutamate catabolic process"/>
    <property type="evidence" value="ECO:0007669"/>
    <property type="project" value="TreeGrafter"/>
</dbReference>
<dbReference type="Proteomes" id="UP001158066">
    <property type="component" value="Unassembled WGS sequence"/>
</dbReference>
<evidence type="ECO:0000256" key="2">
    <source>
        <dbReference type="ARBA" id="ARBA00012896"/>
    </source>
</evidence>
<dbReference type="PROSITE" id="PS00074">
    <property type="entry name" value="GLFV_DEHYDROGENASE"/>
    <property type="match status" value="1"/>
</dbReference>
<dbReference type="Pfam" id="PF00208">
    <property type="entry name" value="ELFV_dehydrog"/>
    <property type="match status" value="1"/>
</dbReference>
<dbReference type="SUPFAM" id="SSF51735">
    <property type="entry name" value="NAD(P)-binding Rossmann-fold domains"/>
    <property type="match status" value="1"/>
</dbReference>
<proteinExistence type="inferred from homology"/>
<dbReference type="SUPFAM" id="SSF53223">
    <property type="entry name" value="Aminoacid dehydrogenase-like, N-terminal domain"/>
    <property type="match status" value="1"/>
</dbReference>
<dbReference type="PRINTS" id="PR00082">
    <property type="entry name" value="GLFDHDRGNASE"/>
</dbReference>
<dbReference type="SMART" id="SM00839">
    <property type="entry name" value="ELFV_dehydrog"/>
    <property type="match status" value="1"/>
</dbReference>
<dbReference type="InterPro" id="IPR006095">
    <property type="entry name" value="Glu/Leu/Phe/Val/Trp_DH"/>
</dbReference>
<dbReference type="PANTHER" id="PTHR11606:SF13">
    <property type="entry name" value="GLUTAMATE DEHYDROGENASE 1, MITOCHONDRIAL"/>
    <property type="match status" value="1"/>
</dbReference>
<keyword evidence="11" id="KW-1185">Reference proteome</keyword>
<feature type="binding site" evidence="6">
    <location>
        <position position="222"/>
    </location>
    <ligand>
        <name>NAD(+)</name>
        <dbReference type="ChEBI" id="CHEBI:57540"/>
    </ligand>
</feature>
<evidence type="ECO:0000256" key="7">
    <source>
        <dbReference type="PIRSR" id="PIRSR000185-3"/>
    </source>
</evidence>
<sequence length="419" mass="46213">MAEKTLNPFEIAQQQVKAACDKLGTPPEVYEILKNPIRVLQVSIPVKMDDGSIRTFIGYRSQHNDAVGPFKGGVRFHQDVTRDEVKALSTWMTFKCGVVGIPYGGGKGGIIVNPYDLSEGELERLSRGYARAIAPIIGEKIDIPAPDVGTTGQIMAWMVDEYEKTTGRFEPGVFTGKPVSYYGSLARTEATGFGVAIMARYAAQKKGMDLKGMPVAIQGFGNVGSYAAMYMEEMGAKVVAISDVSCTLYHEDGLDIKAVMEYAQQNKTKVITGFSGAQKELDRNAVLTLDVDILMPCALENVIKSDNVNDIKAKIVCEGANGPTTPEADKIMNEKGILVIPDILANAGGVTVSYFEWVQNLMRYNWTFEEVQEKQEKSMNKAFDDIWALMNEHQVDMRTAAYMMSIKRVADAMKLRGWY</sequence>
<feature type="site" description="Important for catalysis" evidence="7">
    <location>
        <position position="147"/>
    </location>
</feature>
<comment type="caution">
    <text evidence="10">The sequence shown here is derived from an EMBL/GenBank/DDBJ whole genome shotgun (WGS) entry which is preliminary data.</text>
</comment>
<feature type="binding site" evidence="6">
    <location>
        <position position="191"/>
    </location>
    <ligand>
        <name>NAD(+)</name>
        <dbReference type="ChEBI" id="CHEBI:57540"/>
    </ligand>
</feature>
<comment type="similarity">
    <text evidence="1 4 8">Belongs to the Glu/Leu/Phe/Val dehydrogenases family.</text>
</comment>
<feature type="binding site" evidence="6">
    <location>
        <position position="353"/>
    </location>
    <ligand>
        <name>substrate</name>
    </ligand>
</feature>
<dbReference type="CDD" id="cd01076">
    <property type="entry name" value="NAD_bind_1_Glu_DH"/>
    <property type="match status" value="1"/>
</dbReference>
<keyword evidence="3 4" id="KW-0560">Oxidoreductase</keyword>
<dbReference type="AlphaFoldDB" id="A0AA45WZ60"/>
<dbReference type="RefSeq" id="WP_283410294.1">
    <property type="nucleotide sequence ID" value="NZ_FXUF01000014.1"/>
</dbReference>
<dbReference type="InterPro" id="IPR006097">
    <property type="entry name" value="Glu/Leu/Phe/Val/Trp_DH_dimer"/>
</dbReference>
<dbReference type="Gene3D" id="3.40.50.10860">
    <property type="entry name" value="Leucine Dehydrogenase, chain A, domain 1"/>
    <property type="match status" value="1"/>
</dbReference>
<feature type="active site" description="Proton donor" evidence="5">
    <location>
        <position position="107"/>
    </location>
</feature>
<feature type="binding site" evidence="6">
    <location>
        <position position="71"/>
    </location>
    <ligand>
        <name>substrate</name>
    </ligand>
</feature>
<organism evidence="10 11">
    <name type="scientific">Anoxynatronum buryatiense</name>
    <dbReference type="NCBI Taxonomy" id="489973"/>
    <lineage>
        <taxon>Bacteria</taxon>
        <taxon>Bacillati</taxon>
        <taxon>Bacillota</taxon>
        <taxon>Clostridia</taxon>
        <taxon>Eubacteriales</taxon>
        <taxon>Clostridiaceae</taxon>
        <taxon>Anoxynatronum</taxon>
    </lineage>
</organism>
<accession>A0AA45WZ60</accession>
<dbReference type="GO" id="GO:0004352">
    <property type="term" value="F:glutamate dehydrogenase (NAD+) activity"/>
    <property type="evidence" value="ECO:0007669"/>
    <property type="project" value="TreeGrafter"/>
</dbReference>
<protein>
    <recommendedName>
        <fullName evidence="2 4">Glutamate dehydrogenase</fullName>
    </recommendedName>
</protein>
<dbReference type="InterPro" id="IPR046346">
    <property type="entry name" value="Aminoacid_DH-like_N_sf"/>
</dbReference>
<evidence type="ECO:0000256" key="6">
    <source>
        <dbReference type="PIRSR" id="PIRSR000185-2"/>
    </source>
</evidence>
<keyword evidence="6" id="KW-0520">NAD</keyword>
<evidence type="ECO:0000313" key="11">
    <source>
        <dbReference type="Proteomes" id="UP001158066"/>
    </source>
</evidence>
<gene>
    <name evidence="10" type="ORF">SAMN06296020_11456</name>
</gene>
<reference evidence="10" key="1">
    <citation type="submission" date="2017-05" db="EMBL/GenBank/DDBJ databases">
        <authorList>
            <person name="Varghese N."/>
            <person name="Submissions S."/>
        </authorList>
    </citation>
    <scope>NUCLEOTIDE SEQUENCE</scope>
    <source>
        <strain evidence="10">Su22</strain>
    </source>
</reference>
<dbReference type="InterPro" id="IPR033524">
    <property type="entry name" value="Glu/Leu/Phe/Val_DH_AS"/>
</dbReference>
<evidence type="ECO:0000256" key="1">
    <source>
        <dbReference type="ARBA" id="ARBA00006382"/>
    </source>
</evidence>
<evidence type="ECO:0000256" key="3">
    <source>
        <dbReference type="ARBA" id="ARBA00023002"/>
    </source>
</evidence>
<evidence type="ECO:0000256" key="5">
    <source>
        <dbReference type="PIRSR" id="PIRSR000185-1"/>
    </source>
</evidence>
<dbReference type="EMBL" id="FXUF01000014">
    <property type="protein sequence ID" value="SMP66640.1"/>
    <property type="molecule type" value="Genomic_DNA"/>
</dbReference>
<dbReference type="Pfam" id="PF02812">
    <property type="entry name" value="ELFV_dehydrog_N"/>
    <property type="match status" value="1"/>
</dbReference>
<evidence type="ECO:0000256" key="4">
    <source>
        <dbReference type="PIRNR" id="PIRNR000185"/>
    </source>
</evidence>